<reference evidence="2 3" key="1">
    <citation type="journal article" date="2015" name="Nature">
        <title>rRNA introns, odd ribosomes, and small enigmatic genomes across a large radiation of phyla.</title>
        <authorList>
            <person name="Brown C.T."/>
            <person name="Hug L.A."/>
            <person name="Thomas B.C."/>
            <person name="Sharon I."/>
            <person name="Castelle C.J."/>
            <person name="Singh A."/>
            <person name="Wilkins M.J."/>
            <person name="Williams K.H."/>
            <person name="Banfield J.F."/>
        </authorList>
    </citation>
    <scope>NUCLEOTIDE SEQUENCE [LARGE SCALE GENOMIC DNA]</scope>
</reference>
<feature type="transmembrane region" description="Helical" evidence="1">
    <location>
        <begin position="148"/>
        <end position="168"/>
    </location>
</feature>
<gene>
    <name evidence="2" type="ORF">UU02_C0001G0007</name>
</gene>
<keyword evidence="1" id="KW-1133">Transmembrane helix</keyword>
<feature type="transmembrane region" description="Helical" evidence="1">
    <location>
        <begin position="95"/>
        <end position="114"/>
    </location>
</feature>
<evidence type="ECO:0000313" key="2">
    <source>
        <dbReference type="EMBL" id="KKR64753.1"/>
    </source>
</evidence>
<feature type="transmembrane region" description="Helical" evidence="1">
    <location>
        <begin position="330"/>
        <end position="350"/>
    </location>
</feature>
<name>A0A0G0SIQ5_9BACT</name>
<feature type="transmembrane region" description="Helical" evidence="1">
    <location>
        <begin position="225"/>
        <end position="245"/>
    </location>
</feature>
<sequence length="519" mass="60397">MQRLTAFIQKRYLIAVSLVATLISVPGLFIDWSFVDDGVTVMISQKINDAVFHQKDLLSLLSLIIEPENGRVRSFYWLLQWFFWLISENSAFLRHLYLLLMVLGISVISAWLIYKTIKNKLVAFFALSVWLINSGNSENWYRLGPQEIPLMLLLLSSLALLLYSVDFFESSGKKRQPYFLLSLPLIPMAFYTKEIGMGYFGVIASTVCILMVLKPFKYINWARIWIYVVVTLLSSVSVVLLLIYVSSLKSGTYSAFYSISQSGVVSGLKTYFTSLVRSIYPLSYIGIFGFLVWLFFYKKKRTEFFWIFFWVAWTAVFLMIQIPWGIPLPRYLLLASFGASVVMVVGIHKLINFVRLNFSPKIYFLFILALATISARYVLYQSQDIYNYLETQIVGTNVSQDFLKYLSLNMQKGDRLVMNFPKNDVYLELVFETGLHLRTFYGRSDISLAYVQDVDKINHSDWIVGLKPHQNIPIVMQYPQKQSFFRITFFDVKQNQEIIRNIVSLKNWTQTDTWYVQKE</sequence>
<evidence type="ECO:0008006" key="4">
    <source>
        <dbReference type="Google" id="ProtNLM"/>
    </source>
</evidence>
<feature type="transmembrane region" description="Helical" evidence="1">
    <location>
        <begin position="304"/>
        <end position="324"/>
    </location>
</feature>
<evidence type="ECO:0000256" key="1">
    <source>
        <dbReference type="SAM" id="Phobius"/>
    </source>
</evidence>
<dbReference type="EMBL" id="LBZA01000001">
    <property type="protein sequence ID" value="KKR64753.1"/>
    <property type="molecule type" value="Genomic_DNA"/>
</dbReference>
<evidence type="ECO:0000313" key="3">
    <source>
        <dbReference type="Proteomes" id="UP000034293"/>
    </source>
</evidence>
<proteinExistence type="predicted"/>
<feature type="transmembrane region" description="Helical" evidence="1">
    <location>
        <begin position="12"/>
        <end position="35"/>
    </location>
</feature>
<dbReference type="Proteomes" id="UP000034293">
    <property type="component" value="Unassembled WGS sequence"/>
</dbReference>
<organism evidence="2 3">
    <name type="scientific">Candidatus Woesebacteria bacterium GW2011_GWA1_40_43</name>
    <dbReference type="NCBI Taxonomy" id="1618553"/>
    <lineage>
        <taxon>Bacteria</taxon>
        <taxon>Candidatus Woeseibacteriota</taxon>
    </lineage>
</organism>
<feature type="transmembrane region" description="Helical" evidence="1">
    <location>
        <begin position="362"/>
        <end position="380"/>
    </location>
</feature>
<protein>
    <recommendedName>
        <fullName evidence="4">Glycosyltransferase RgtA/B/C/D-like domain-containing protein</fullName>
    </recommendedName>
</protein>
<dbReference type="AlphaFoldDB" id="A0A0G0SIQ5"/>
<feature type="transmembrane region" description="Helical" evidence="1">
    <location>
        <begin position="197"/>
        <end position="213"/>
    </location>
</feature>
<accession>A0A0G0SIQ5</accession>
<keyword evidence="1" id="KW-0812">Transmembrane</keyword>
<comment type="caution">
    <text evidence="2">The sequence shown here is derived from an EMBL/GenBank/DDBJ whole genome shotgun (WGS) entry which is preliminary data.</text>
</comment>
<keyword evidence="1" id="KW-0472">Membrane</keyword>
<feature type="transmembrane region" description="Helical" evidence="1">
    <location>
        <begin position="278"/>
        <end position="297"/>
    </location>
</feature>